<dbReference type="Proteomes" id="UP000605970">
    <property type="component" value="Unassembled WGS sequence"/>
</dbReference>
<dbReference type="Pfam" id="PF13180">
    <property type="entry name" value="PDZ_2"/>
    <property type="match status" value="1"/>
</dbReference>
<evidence type="ECO:0000259" key="2">
    <source>
        <dbReference type="Pfam" id="PF13180"/>
    </source>
</evidence>
<comment type="caution">
    <text evidence="3">The sequence shown here is derived from an EMBL/GenBank/DDBJ whole genome shotgun (WGS) entry which is preliminary data.</text>
</comment>
<dbReference type="AlphaFoldDB" id="A0A8T0A0R7"/>
<feature type="region of interest" description="Disordered" evidence="1">
    <location>
        <begin position="206"/>
        <end position="247"/>
    </location>
</feature>
<evidence type="ECO:0000313" key="3">
    <source>
        <dbReference type="EMBL" id="KAF7639140.1"/>
    </source>
</evidence>
<gene>
    <name evidence="3" type="ORF">Mgra_00001375</name>
</gene>
<protein>
    <recommendedName>
        <fullName evidence="2">PDZ domain-containing protein</fullName>
    </recommendedName>
</protein>
<dbReference type="EMBL" id="JABEBT010000007">
    <property type="protein sequence ID" value="KAF7639140.1"/>
    <property type="molecule type" value="Genomic_DNA"/>
</dbReference>
<keyword evidence="4" id="KW-1185">Reference proteome</keyword>
<sequence length="309" mass="34884">MSSISSGTGQRYIVEETIQVVVPDDRIGVSFFEKSPTRVSKIKYDSCFIGQLMSGDVILSVDGEPISSGDEFIAYCCRGSPPRNVTVKYRRDNYYKMVTIKRTESRTKRGETQGIYIQARWRPDLPLGMIVENRASKNISERFSCKKYRRCKVSYKGKYSEQAIGHTKIVRNVKKKTQTEAAQDVRFIMRRNYGFWNRTHVNNACEDDPAGSRSESGEETNATGSSSGQRSSNNQRSDSQRSNTTRPNSLQLLKSFCLIFPIKVYHTDHVETQQMRADEYGKQLVATPPRAGGTRDDNDDASTSSSRGS</sequence>
<feature type="region of interest" description="Disordered" evidence="1">
    <location>
        <begin position="279"/>
        <end position="309"/>
    </location>
</feature>
<dbReference type="Gene3D" id="2.30.42.10">
    <property type="match status" value="1"/>
</dbReference>
<feature type="compositionally biased region" description="Low complexity" evidence="1">
    <location>
        <begin position="224"/>
        <end position="243"/>
    </location>
</feature>
<dbReference type="InterPro" id="IPR001478">
    <property type="entry name" value="PDZ"/>
</dbReference>
<evidence type="ECO:0000256" key="1">
    <source>
        <dbReference type="SAM" id="MobiDB-lite"/>
    </source>
</evidence>
<proteinExistence type="predicted"/>
<name>A0A8T0A0R7_9BILA</name>
<accession>A0A8T0A0R7</accession>
<reference evidence="3" key="1">
    <citation type="journal article" date="2020" name="Ecol. Evol.">
        <title>Genome structure and content of the rice root-knot nematode (Meloidogyne graminicola).</title>
        <authorList>
            <person name="Phan N.T."/>
            <person name="Danchin E.G.J."/>
            <person name="Klopp C."/>
            <person name="Perfus-Barbeoch L."/>
            <person name="Kozlowski D.K."/>
            <person name="Koutsovoulos G.D."/>
            <person name="Lopez-Roques C."/>
            <person name="Bouchez O."/>
            <person name="Zahm M."/>
            <person name="Besnard G."/>
            <person name="Bellafiore S."/>
        </authorList>
    </citation>
    <scope>NUCLEOTIDE SEQUENCE</scope>
    <source>
        <strain evidence="3">VN-18</strain>
    </source>
</reference>
<dbReference type="InterPro" id="IPR036034">
    <property type="entry name" value="PDZ_sf"/>
</dbReference>
<organism evidence="3 4">
    <name type="scientific">Meloidogyne graminicola</name>
    <dbReference type="NCBI Taxonomy" id="189291"/>
    <lineage>
        <taxon>Eukaryota</taxon>
        <taxon>Metazoa</taxon>
        <taxon>Ecdysozoa</taxon>
        <taxon>Nematoda</taxon>
        <taxon>Chromadorea</taxon>
        <taxon>Rhabditida</taxon>
        <taxon>Tylenchina</taxon>
        <taxon>Tylenchomorpha</taxon>
        <taxon>Tylenchoidea</taxon>
        <taxon>Meloidogynidae</taxon>
        <taxon>Meloidogyninae</taxon>
        <taxon>Meloidogyne</taxon>
    </lineage>
</organism>
<evidence type="ECO:0000313" key="4">
    <source>
        <dbReference type="Proteomes" id="UP000605970"/>
    </source>
</evidence>
<dbReference type="SUPFAM" id="SSF50156">
    <property type="entry name" value="PDZ domain-like"/>
    <property type="match status" value="1"/>
</dbReference>
<feature type="domain" description="PDZ" evidence="2">
    <location>
        <begin position="27"/>
        <end position="101"/>
    </location>
</feature>
<dbReference type="OrthoDB" id="5852987at2759"/>